<protein>
    <submittedName>
        <fullName evidence="2">Uncharacterized protein</fullName>
    </submittedName>
</protein>
<dbReference type="Gramene" id="OBART06G24690.1">
    <property type="protein sequence ID" value="OBART06G24690.1"/>
    <property type="gene ID" value="OBART06G24690"/>
</dbReference>
<reference evidence="2" key="2">
    <citation type="submission" date="2015-03" db="UniProtKB">
        <authorList>
            <consortium name="EnsemblPlants"/>
        </authorList>
    </citation>
    <scope>IDENTIFICATION</scope>
</reference>
<feature type="region of interest" description="Disordered" evidence="1">
    <location>
        <begin position="1"/>
        <end position="22"/>
    </location>
</feature>
<dbReference type="Proteomes" id="UP000026960">
    <property type="component" value="Chromosome 6"/>
</dbReference>
<dbReference type="AlphaFoldDB" id="A0A0D3GJW5"/>
<sequence>MVSSFAAGRGEPMPAAPAPAGAEMGCCCCHGATSEKTTPPSPLRERDEVRTTWSNKDALLAIIVDLLSSWKSSASSY</sequence>
<name>A0A0D3GJW5_9ORYZ</name>
<evidence type="ECO:0000313" key="2">
    <source>
        <dbReference type="EnsemblPlants" id="OBART06G24690.1"/>
    </source>
</evidence>
<proteinExistence type="predicted"/>
<dbReference type="PaxDb" id="65489-OBART06G24690.1"/>
<accession>A0A0D3GJW5</accession>
<evidence type="ECO:0000256" key="1">
    <source>
        <dbReference type="SAM" id="MobiDB-lite"/>
    </source>
</evidence>
<evidence type="ECO:0000313" key="3">
    <source>
        <dbReference type="Proteomes" id="UP000026960"/>
    </source>
</evidence>
<keyword evidence="3" id="KW-1185">Reference proteome</keyword>
<reference evidence="2" key="1">
    <citation type="journal article" date="2009" name="Rice">
        <title>De Novo Next Generation Sequencing of Plant Genomes.</title>
        <authorList>
            <person name="Rounsley S."/>
            <person name="Marri P.R."/>
            <person name="Yu Y."/>
            <person name="He R."/>
            <person name="Sisneros N."/>
            <person name="Goicoechea J.L."/>
            <person name="Lee S.J."/>
            <person name="Angelova A."/>
            <person name="Kudrna D."/>
            <person name="Luo M."/>
            <person name="Affourtit J."/>
            <person name="Desany B."/>
            <person name="Knight J."/>
            <person name="Niazi F."/>
            <person name="Egholm M."/>
            <person name="Wing R.A."/>
        </authorList>
    </citation>
    <scope>NUCLEOTIDE SEQUENCE [LARGE SCALE GENOMIC DNA]</scope>
    <source>
        <strain evidence="2">cv. IRGC 105608</strain>
    </source>
</reference>
<dbReference type="HOGENOM" id="CLU_2726362_0_0_1"/>
<organism evidence="2">
    <name type="scientific">Oryza barthii</name>
    <dbReference type="NCBI Taxonomy" id="65489"/>
    <lineage>
        <taxon>Eukaryota</taxon>
        <taxon>Viridiplantae</taxon>
        <taxon>Streptophyta</taxon>
        <taxon>Embryophyta</taxon>
        <taxon>Tracheophyta</taxon>
        <taxon>Spermatophyta</taxon>
        <taxon>Magnoliopsida</taxon>
        <taxon>Liliopsida</taxon>
        <taxon>Poales</taxon>
        <taxon>Poaceae</taxon>
        <taxon>BOP clade</taxon>
        <taxon>Oryzoideae</taxon>
        <taxon>Oryzeae</taxon>
        <taxon>Oryzinae</taxon>
        <taxon>Oryza</taxon>
    </lineage>
</organism>
<dbReference type="EnsemblPlants" id="OBART06G24690.1">
    <property type="protein sequence ID" value="OBART06G24690.1"/>
    <property type="gene ID" value="OBART06G24690"/>
</dbReference>